<dbReference type="PANTHER" id="PTHR43775">
    <property type="entry name" value="FATTY ACID SYNTHASE"/>
    <property type="match status" value="1"/>
</dbReference>
<keyword evidence="3" id="KW-0596">Phosphopantetheine</keyword>
<dbReference type="CDD" id="cd08953">
    <property type="entry name" value="KR_2_SDR_x"/>
    <property type="match status" value="1"/>
</dbReference>
<evidence type="ECO:0000256" key="9">
    <source>
        <dbReference type="PROSITE-ProRule" id="PRU01363"/>
    </source>
</evidence>
<dbReference type="InterPro" id="IPR020841">
    <property type="entry name" value="PKS_Beta-ketoAc_synthase_dom"/>
</dbReference>
<dbReference type="GO" id="GO:0004312">
    <property type="term" value="F:fatty acid synthase activity"/>
    <property type="evidence" value="ECO:0007669"/>
    <property type="project" value="TreeGrafter"/>
</dbReference>
<dbReference type="InterPro" id="IPR014031">
    <property type="entry name" value="Ketoacyl_synth_C"/>
</dbReference>
<dbReference type="SMART" id="SM00822">
    <property type="entry name" value="PKS_KR"/>
    <property type="match status" value="1"/>
</dbReference>
<feature type="region of interest" description="Disordered" evidence="10">
    <location>
        <begin position="292"/>
        <end position="324"/>
    </location>
</feature>
<feature type="active site" description="Proton donor; for dehydratase activity" evidence="9">
    <location>
        <position position="204"/>
    </location>
</feature>
<feature type="compositionally biased region" description="Low complexity" evidence="10">
    <location>
        <begin position="422"/>
        <end position="438"/>
    </location>
</feature>
<dbReference type="InterPro" id="IPR049900">
    <property type="entry name" value="PKS_mFAS_DH"/>
</dbReference>
<keyword evidence="15" id="KW-1185">Reference proteome</keyword>
<dbReference type="InterPro" id="IPR049551">
    <property type="entry name" value="PKS_DH_C"/>
</dbReference>
<evidence type="ECO:0000256" key="5">
    <source>
        <dbReference type="ARBA" id="ARBA00022553"/>
    </source>
</evidence>
<keyword evidence="6" id="KW-0808">Transferase</keyword>
<feature type="region of interest" description="C-terminal hotdog fold" evidence="9">
    <location>
        <begin position="1196"/>
        <end position="1343"/>
    </location>
</feature>
<dbReference type="InterPro" id="IPR049552">
    <property type="entry name" value="PKS_DH_N"/>
</dbReference>
<organism evidence="14 15">
    <name type="scientific">Hyalangium minutum</name>
    <dbReference type="NCBI Taxonomy" id="394096"/>
    <lineage>
        <taxon>Bacteria</taxon>
        <taxon>Pseudomonadati</taxon>
        <taxon>Myxococcota</taxon>
        <taxon>Myxococcia</taxon>
        <taxon>Myxococcales</taxon>
        <taxon>Cystobacterineae</taxon>
        <taxon>Archangiaceae</taxon>
        <taxon>Hyalangium</taxon>
    </lineage>
</organism>
<feature type="domain" description="Carrier" evidence="11">
    <location>
        <begin position="323"/>
        <end position="400"/>
    </location>
</feature>
<evidence type="ECO:0000256" key="8">
    <source>
        <dbReference type="ARBA" id="ARBA00054155"/>
    </source>
</evidence>
<dbReference type="InterPro" id="IPR036291">
    <property type="entry name" value="NAD(P)-bd_dom_sf"/>
</dbReference>
<dbReference type="SUPFAM" id="SSF51735">
    <property type="entry name" value="NAD(P)-binding Rossmann-fold domains"/>
    <property type="match status" value="2"/>
</dbReference>
<evidence type="ECO:0000259" key="12">
    <source>
        <dbReference type="PROSITE" id="PS52004"/>
    </source>
</evidence>
<dbReference type="Gene3D" id="1.10.1240.100">
    <property type="match status" value="1"/>
</dbReference>
<feature type="region of interest" description="N-terminal hotdog fold" evidence="9">
    <location>
        <begin position="1063"/>
        <end position="1179"/>
    </location>
</feature>
<feature type="region of interest" description="Disordered" evidence="10">
    <location>
        <begin position="407"/>
        <end position="452"/>
    </location>
</feature>
<dbReference type="InterPro" id="IPR020807">
    <property type="entry name" value="PKS_DH"/>
</dbReference>
<dbReference type="Pfam" id="PF21394">
    <property type="entry name" value="Beta-ketacyl_N"/>
    <property type="match status" value="1"/>
</dbReference>
<dbReference type="STRING" id="394096.DB31_0097"/>
<dbReference type="CDD" id="cd00833">
    <property type="entry name" value="PKS"/>
    <property type="match status" value="2"/>
</dbReference>
<dbReference type="Gene3D" id="3.40.47.10">
    <property type="match status" value="2"/>
</dbReference>
<dbReference type="InterPro" id="IPR013968">
    <property type="entry name" value="PKS_KR"/>
</dbReference>
<evidence type="ECO:0000256" key="1">
    <source>
        <dbReference type="ARBA" id="ARBA00004496"/>
    </source>
</evidence>
<dbReference type="GO" id="GO:0004315">
    <property type="term" value="F:3-oxoacyl-[acyl-carrier-protein] synthase activity"/>
    <property type="evidence" value="ECO:0007669"/>
    <property type="project" value="InterPro"/>
</dbReference>
<dbReference type="Pfam" id="PF14765">
    <property type="entry name" value="PS-DH"/>
    <property type="match status" value="2"/>
</dbReference>
<feature type="domain" description="Ketosynthase family 3 (KS3)" evidence="12">
    <location>
        <begin position="2026"/>
        <end position="2450"/>
    </location>
</feature>
<dbReference type="PANTHER" id="PTHR43775:SF37">
    <property type="entry name" value="SI:DKEY-61P9.11"/>
    <property type="match status" value="1"/>
</dbReference>
<feature type="active site" description="Proton acceptor; for dehydratase activity" evidence="9">
    <location>
        <position position="1092"/>
    </location>
</feature>
<evidence type="ECO:0000256" key="4">
    <source>
        <dbReference type="ARBA" id="ARBA00022490"/>
    </source>
</evidence>
<feature type="region of interest" description="C-terminal hotdog fold" evidence="9">
    <location>
        <begin position="143"/>
        <end position="290"/>
    </location>
</feature>
<dbReference type="InterPro" id="IPR054514">
    <property type="entry name" value="RhiE-like_linker"/>
</dbReference>
<feature type="region of interest" description="N-terminal hotdog fold" evidence="9">
    <location>
        <begin position="3"/>
        <end position="129"/>
    </location>
</feature>
<dbReference type="InterPro" id="IPR049490">
    <property type="entry name" value="C883_1060-like_KR_N"/>
</dbReference>
<evidence type="ECO:0000313" key="14">
    <source>
        <dbReference type="EMBL" id="KFE71836.1"/>
    </source>
</evidence>
<dbReference type="PROSITE" id="PS00606">
    <property type="entry name" value="KS3_1"/>
    <property type="match status" value="2"/>
</dbReference>
<evidence type="ECO:0000259" key="13">
    <source>
        <dbReference type="PROSITE" id="PS52019"/>
    </source>
</evidence>
<dbReference type="SMART" id="SM01294">
    <property type="entry name" value="PKS_PP_betabranch"/>
    <property type="match status" value="2"/>
</dbReference>
<dbReference type="SUPFAM" id="SSF47336">
    <property type="entry name" value="ACP-like"/>
    <property type="match status" value="2"/>
</dbReference>
<accession>A0A085WVX3</accession>
<dbReference type="GO" id="GO:0006633">
    <property type="term" value="P:fatty acid biosynthetic process"/>
    <property type="evidence" value="ECO:0007669"/>
    <property type="project" value="InterPro"/>
</dbReference>
<dbReference type="InterPro" id="IPR006162">
    <property type="entry name" value="Ppantetheine_attach_site"/>
</dbReference>
<dbReference type="InterPro" id="IPR018201">
    <property type="entry name" value="Ketoacyl_synth_AS"/>
</dbReference>
<keyword evidence="4" id="KW-0963">Cytoplasm</keyword>
<evidence type="ECO:0000256" key="6">
    <source>
        <dbReference type="ARBA" id="ARBA00022679"/>
    </source>
</evidence>
<dbReference type="SMART" id="SM00823">
    <property type="entry name" value="PKS_PP"/>
    <property type="match status" value="2"/>
</dbReference>
<dbReference type="InterPro" id="IPR009081">
    <property type="entry name" value="PP-bd_ACP"/>
</dbReference>
<comment type="function">
    <text evidence="8">Involved in production of the polyketide antibiotic thailandamide.</text>
</comment>
<dbReference type="PROSITE" id="PS52004">
    <property type="entry name" value="KS3_2"/>
    <property type="match status" value="2"/>
</dbReference>
<dbReference type="PROSITE" id="PS52019">
    <property type="entry name" value="PKS_MFAS_DH"/>
    <property type="match status" value="2"/>
</dbReference>
<gene>
    <name evidence="14" type="ORF">DB31_0097</name>
</gene>
<protein>
    <submittedName>
        <fullName evidence="14">Malonyl CoA-acyl carrier protein transacylase</fullName>
    </submittedName>
</protein>
<feature type="domain" description="Ketosynthase family 3 (KS3)" evidence="12">
    <location>
        <begin position="453"/>
        <end position="880"/>
    </location>
</feature>
<dbReference type="InterPro" id="IPR020806">
    <property type="entry name" value="PKS_PP-bd"/>
</dbReference>
<dbReference type="Gene3D" id="3.10.129.110">
    <property type="entry name" value="Polyketide synthase dehydratase"/>
    <property type="match status" value="2"/>
</dbReference>
<dbReference type="SMART" id="SM00826">
    <property type="entry name" value="PKS_DH"/>
    <property type="match status" value="2"/>
</dbReference>
<feature type="active site" description="Proton acceptor; for dehydratase activity" evidence="9">
    <location>
        <position position="32"/>
    </location>
</feature>
<dbReference type="Pfam" id="PF08659">
    <property type="entry name" value="KR"/>
    <property type="match status" value="1"/>
</dbReference>
<feature type="active site" description="Proton donor; for dehydratase activity" evidence="9">
    <location>
        <position position="1257"/>
    </location>
</feature>
<dbReference type="FunFam" id="3.40.47.10:FF:000019">
    <property type="entry name" value="Polyketide synthase type I"/>
    <property type="match status" value="1"/>
</dbReference>
<dbReference type="GO" id="GO:0005737">
    <property type="term" value="C:cytoplasm"/>
    <property type="evidence" value="ECO:0007669"/>
    <property type="project" value="UniProtKB-SubCell"/>
</dbReference>
<dbReference type="Pfam" id="PF21089">
    <property type="entry name" value="PKS_DH_N"/>
    <property type="match status" value="2"/>
</dbReference>
<dbReference type="GO" id="GO:0071770">
    <property type="term" value="P:DIM/DIP cell wall layer assembly"/>
    <property type="evidence" value="ECO:0007669"/>
    <property type="project" value="TreeGrafter"/>
</dbReference>
<dbReference type="SUPFAM" id="SSF53901">
    <property type="entry name" value="Thiolase-like"/>
    <property type="match status" value="2"/>
</dbReference>
<dbReference type="PROSITE" id="PS00012">
    <property type="entry name" value="PHOSPHOPANTETHEINE"/>
    <property type="match status" value="1"/>
</dbReference>
<feature type="domain" description="PKS/mFAS DH" evidence="13">
    <location>
        <begin position="3"/>
        <end position="290"/>
    </location>
</feature>
<feature type="domain" description="PKS/mFAS DH" evidence="13">
    <location>
        <begin position="1063"/>
        <end position="1343"/>
    </location>
</feature>
<dbReference type="Pfam" id="PF00550">
    <property type="entry name" value="PP-binding"/>
    <property type="match status" value="2"/>
</dbReference>
<dbReference type="Proteomes" id="UP000028725">
    <property type="component" value="Unassembled WGS sequence"/>
</dbReference>
<feature type="domain" description="Carrier" evidence="11">
    <location>
        <begin position="1879"/>
        <end position="1956"/>
    </location>
</feature>
<dbReference type="Pfam" id="PF22336">
    <property type="entry name" value="RhiE-like_linker"/>
    <property type="match status" value="1"/>
</dbReference>
<dbReference type="GO" id="GO:0031177">
    <property type="term" value="F:phosphopantetheine binding"/>
    <property type="evidence" value="ECO:0007669"/>
    <property type="project" value="InterPro"/>
</dbReference>
<dbReference type="OrthoDB" id="5476655at2"/>
<feature type="region of interest" description="Disordered" evidence="10">
    <location>
        <begin position="1973"/>
        <end position="2011"/>
    </location>
</feature>
<comment type="caution">
    <text evidence="14">The sequence shown here is derived from an EMBL/GenBank/DDBJ whole genome shotgun (WGS) entry which is preliminary data.</text>
</comment>
<name>A0A085WVX3_9BACT</name>
<dbReference type="Gene3D" id="3.40.50.720">
    <property type="entry name" value="NAD(P)-binding Rossmann-like Domain"/>
    <property type="match status" value="1"/>
</dbReference>
<evidence type="ECO:0000313" key="15">
    <source>
        <dbReference type="Proteomes" id="UP000028725"/>
    </source>
</evidence>
<dbReference type="SMART" id="SM00825">
    <property type="entry name" value="PKS_KS"/>
    <property type="match status" value="2"/>
</dbReference>
<keyword evidence="5" id="KW-0597">Phosphoprotein</keyword>
<dbReference type="RefSeq" id="WP_044180574.1">
    <property type="nucleotide sequence ID" value="NZ_JMCB01000001.1"/>
</dbReference>
<dbReference type="Gene3D" id="1.10.1200.10">
    <property type="entry name" value="ACP-like"/>
    <property type="match status" value="2"/>
</dbReference>
<dbReference type="InterPro" id="IPR014030">
    <property type="entry name" value="Ketoacyl_synth_N"/>
</dbReference>
<evidence type="ECO:0000256" key="2">
    <source>
        <dbReference type="ARBA" id="ARBA00004792"/>
    </source>
</evidence>
<dbReference type="InterPro" id="IPR042104">
    <property type="entry name" value="PKS_dehydratase_sf"/>
</dbReference>
<evidence type="ECO:0000256" key="10">
    <source>
        <dbReference type="SAM" id="MobiDB-lite"/>
    </source>
</evidence>
<reference evidence="14 15" key="1">
    <citation type="submission" date="2014-04" db="EMBL/GenBank/DDBJ databases">
        <title>Genome assembly of Hyalangium minutum DSM 14724.</title>
        <authorList>
            <person name="Sharma G."/>
            <person name="Subramanian S."/>
        </authorList>
    </citation>
    <scope>NUCLEOTIDE SEQUENCE [LARGE SCALE GENOMIC DNA]</scope>
    <source>
        <strain evidence="14 15">DSM 14724</strain>
    </source>
</reference>
<dbReference type="InterPro" id="IPR050091">
    <property type="entry name" value="PKS_NRPS_Biosynth_Enz"/>
</dbReference>
<evidence type="ECO:0000259" key="11">
    <source>
        <dbReference type="PROSITE" id="PS50075"/>
    </source>
</evidence>
<evidence type="ECO:0000256" key="3">
    <source>
        <dbReference type="ARBA" id="ARBA00022450"/>
    </source>
</evidence>
<dbReference type="GO" id="GO:0005886">
    <property type="term" value="C:plasma membrane"/>
    <property type="evidence" value="ECO:0007669"/>
    <property type="project" value="TreeGrafter"/>
</dbReference>
<proteinExistence type="predicted"/>
<dbReference type="InterPro" id="IPR016039">
    <property type="entry name" value="Thiolase-like"/>
</dbReference>
<evidence type="ECO:0000256" key="7">
    <source>
        <dbReference type="ARBA" id="ARBA00022737"/>
    </source>
</evidence>
<dbReference type="Pfam" id="PF02801">
    <property type="entry name" value="Ketoacyl-synt_C"/>
    <property type="match status" value="2"/>
</dbReference>
<sequence length="2520" mass="274708">MSPTIVNPPVMALSSKRLKTTVLFEDYMVRDHLVHGVRILPGVFFLDLTYRMARQQGLEPGQVELRRCLFIEPIAVTESYDKQVRLSVEPQGDHAAISVESRKVKDGVALEEQWTANFTCELHQVPREPRAPLDIARLRATATRRADADELYAFARSVDIDHQEFMKALGTLHYGQGWLLAEVTLSELAQGYLEHFHVHPAYLDFSTLMPFCLFEKDAAERQPFIPIFIDAFRAHGPLSRTCVAYVEQTGQQSLSGDTVHSDIRLFSPEGELLVHFRNFRAKKIRTRNLITQHQAPSQAPEPARPALTPVAPPAAPRPSASASPLERVQAELRSLVSRALKRLPEDVDVNAGFYEQGLASVDLLQIVRALEARLGRELYPTLLFEYTTVSALAGYLVEQFGDLLARPSESAPAEPPPPPPQAAAAAAPAATSPAVESSKPAPRAPAAREEADEDEIAIVGVAGRYPQARDLDEFWANLKAGRDCITEIPRSRWEVERYFDSERGKPGRTYSRWGGFIDGVDEFDPLFFNISPREAEMMDPQERVFLETAWAALEDAGYTRERLGTGKGNDIGVFAGVMWSDYQLFGLEEILKGNPVVAGSWFSSVANRISYFLNLQGPSVPVDTACSSSLYAIHLACESIKRGECSAALVGGVNASLHFSKYLKLSELQMLSTDGRCRTFGKGGNGYVPGEGVGAVLLKPLKRAIADRDTIHAVIKSTAVNHGGRTSGFSVPSPDAQARLIRDALEKARIPASTVSYIEAHGTGTSLGDPIEIAGLTSAFRGDSTEKGFCAVGSVKSNIGHLEAAAGIAGLTKVLLCMRHRTLVPSLHSRELNPSIPFADTPFYVPQEARAWEKRTGHPRRAGISSFGAGGSNAHILLEEYEDPRVGREAASALPQLVVLSARTPERLQESARKLRDFLEAHGEARLEDLAYTLQVGRETMEARLAVVAQDKAELRKALEGYLDGTPEGARRVLSGQVKRGASGAGSESEDHAYHQSLWQGGKLARLAALWTEGTEITWSRLEHSPTLRRIPLPTYPFARRRCWIPQVASSRGAGASAAPVLHPLIDANTSTLKGPRFLKRLTATEFYVADHIVREQRLLPGVVSLEMARAAGALASETGISHLRNVLWASPLVVDSPRDVTVRLSAGGAHVEFEVVTGSGEEATVHALGKLYSSSGEAQQPPAPVSIDEIQRRCAQVLSDEAVYSGFVARGFRYGPGLRAIHELRTGPGEALAELRLPEHLQAEASAYVLHPALLDGALQAVSGLTPPASGGEGELLPFSVGELRLHSPIPSRCFVHVTVGEPKESTGTPTRFHLRLLDEAGRTLVSLRDFTLRRVAREELPVQRPVENPEGLLIYEPHWEETPVPAPYIPSGGDAQRPFLVFEREEAHSQGLRRQLRERSGEAPIIRVQPGEGFRCLSPEHYQITPAREEDYRQLWEALRERGLQPAALFHLWNHEARPLAFDTASSAETVSTELQEQLRLGLQSLFLLARTLPGLRLRERLPVIYAFQGEGEQPQHSAVAGFARSVALENPKLRVRVVRFAPRQAEVPADWDALLRELQPPEQTEVRIGSAGRQVRRFAPVAPPASGTSARPGLLRPRGVYLLTGGAGGLGLVFARYLAREAQARVALLGRSPLDAARRASLSELEAMGAEVLYLSADVADPAALQTAVTRVRERFGALHGIIHAAGVIEDAMAVNKPLNSFQRVLTPKIQGTLNLDAATREVPLDFLVLFSSASAVFGSMGQTDYAAGNQFMDAFATLREELRERGLRSGRTLSLNWPLWREGGMRIQPEVEEMILRNTGLKVLETGRGLTAFSLAQALPGSQLMLLEGDPAVIHKRIELATQPVVRPQRSAPPPPAAPEPAVAERAVAPPTLETLQSHLEQDLSETCSALLKVSTSELDAEADFSDYGVDSLMIMRILDHLEERYTVSLDPSALTEHPSIRSLAKHLVAEHRGHVEARLATPAQAPEPVQPLAAPASPPPPPPASPSLLGRETPSHTPTASVPAQEVRAAAPTLLRPSDPPRRVAVIGVACRFPGSHGPESFWANLAAGRDLVTTVPTERWDAERYYDPRKAVPNKSYSKWGAFAEEVDLFDAAFFGIAEEDADWMDPQQRIALETAQELLDGAGYPRKELAHSRTGVFLGATANDYVRSGFRGHGRSTPHLLLNTLQNMVAARISHFWDLKGPSLVVDTACSSSLLAIHHACRGILSGEIDMAIAGGMYLLLDPFLHVSFSQAQLLSEDGRTRIFDRKASGFTPGEGVGMVLLKEYGQAVRDGDRILATVLGSAVNNDGRTLGLTMPSKEAQVEVIGEALRLSGVSARDIGYLETHGSGNAFGDPLEIHAASEVFRRESSRKQYCGVGSVKSNIGALLQAGAVASFIKVVLALQHQELPATVHCEEPHPRFHFPETPFFPVTQLQPWEPLGGTRYAAVSSFGLGGTNCHLVLGQGDALHPGYRPTRQPLAPTRFQRKRHWMPWTEAQEPRNTQPPSLEQLLDALDQGAIAVEQAVNVITGGARP</sequence>
<comment type="pathway">
    <text evidence="2">Antibiotic biosynthesis.</text>
</comment>
<feature type="compositionally biased region" description="Pro residues" evidence="10">
    <location>
        <begin position="1981"/>
        <end position="1990"/>
    </location>
</feature>
<dbReference type="EMBL" id="JMCB01000001">
    <property type="protein sequence ID" value="KFE71836.1"/>
    <property type="molecule type" value="Genomic_DNA"/>
</dbReference>
<comment type="subcellular location">
    <subcellularLocation>
        <location evidence="1">Cytoplasm</location>
    </subcellularLocation>
</comment>
<dbReference type="Pfam" id="PF00109">
    <property type="entry name" value="ketoacyl-synt"/>
    <property type="match status" value="2"/>
</dbReference>
<dbReference type="InterPro" id="IPR057326">
    <property type="entry name" value="KR_dom"/>
</dbReference>
<keyword evidence="7" id="KW-0677">Repeat</keyword>
<dbReference type="PATRIC" id="fig|394096.3.peg.95"/>
<dbReference type="InterPro" id="IPR036736">
    <property type="entry name" value="ACP-like_sf"/>
</dbReference>
<dbReference type="PROSITE" id="PS50075">
    <property type="entry name" value="CARRIER"/>
    <property type="match status" value="2"/>
</dbReference>